<dbReference type="EMBL" id="CAUYUJ010022717">
    <property type="protein sequence ID" value="CAK0912210.1"/>
    <property type="molecule type" value="Genomic_DNA"/>
</dbReference>
<gene>
    <name evidence="2" type="ORF">PCOR1329_LOCUS85824</name>
</gene>
<accession>A0ABN9YH49</accession>
<evidence type="ECO:0000256" key="1">
    <source>
        <dbReference type="SAM" id="MobiDB-lite"/>
    </source>
</evidence>
<dbReference type="Proteomes" id="UP001189429">
    <property type="component" value="Unassembled WGS sequence"/>
</dbReference>
<name>A0ABN9YH49_9DINO</name>
<feature type="compositionally biased region" description="Basic residues" evidence="1">
    <location>
        <begin position="46"/>
        <end position="55"/>
    </location>
</feature>
<comment type="caution">
    <text evidence="2">The sequence shown here is derived from an EMBL/GenBank/DDBJ whole genome shotgun (WGS) entry which is preliminary data.</text>
</comment>
<keyword evidence="3" id="KW-1185">Reference proteome</keyword>
<feature type="region of interest" description="Disordered" evidence="1">
    <location>
        <begin position="1"/>
        <end position="55"/>
    </location>
</feature>
<protein>
    <submittedName>
        <fullName evidence="2">Uncharacterized protein</fullName>
    </submittedName>
</protein>
<sequence length="55" mass="5993">REGGSGRRTPRLCHRGARPGGSGRAQHTGRPRRRQPERARAGARAAARRGLPRAE</sequence>
<reference evidence="2" key="1">
    <citation type="submission" date="2023-10" db="EMBL/GenBank/DDBJ databases">
        <authorList>
            <person name="Chen Y."/>
            <person name="Shah S."/>
            <person name="Dougan E. K."/>
            <person name="Thang M."/>
            <person name="Chan C."/>
        </authorList>
    </citation>
    <scope>NUCLEOTIDE SEQUENCE [LARGE SCALE GENOMIC DNA]</scope>
</reference>
<organism evidence="2 3">
    <name type="scientific">Prorocentrum cordatum</name>
    <dbReference type="NCBI Taxonomy" id="2364126"/>
    <lineage>
        <taxon>Eukaryota</taxon>
        <taxon>Sar</taxon>
        <taxon>Alveolata</taxon>
        <taxon>Dinophyceae</taxon>
        <taxon>Prorocentrales</taxon>
        <taxon>Prorocentraceae</taxon>
        <taxon>Prorocentrum</taxon>
    </lineage>
</organism>
<evidence type="ECO:0000313" key="3">
    <source>
        <dbReference type="Proteomes" id="UP001189429"/>
    </source>
</evidence>
<feature type="non-terminal residue" evidence="2">
    <location>
        <position position="55"/>
    </location>
</feature>
<proteinExistence type="predicted"/>
<feature type="non-terminal residue" evidence="2">
    <location>
        <position position="1"/>
    </location>
</feature>
<feature type="compositionally biased region" description="Basic residues" evidence="1">
    <location>
        <begin position="8"/>
        <end position="17"/>
    </location>
</feature>
<evidence type="ECO:0000313" key="2">
    <source>
        <dbReference type="EMBL" id="CAK0912210.1"/>
    </source>
</evidence>